<dbReference type="Proteomes" id="UP001298593">
    <property type="component" value="Unassembled WGS sequence"/>
</dbReference>
<name>A0ABU5XUX2_9MYCO</name>
<sequence length="264" mass="28869">MEIHDLPDRHDALRREWIAEHAGVWPMQKRRAELLNRQIRKRVRMTAGARPNPYDDNVIHPLWARSGSTLDLWLERIVVMVSAVVAPIGWPLGLVIYRRLVELIPDRLRAYPIPALLWTAVATGVVPALLYSPDGSFKTAFIAPYLLAQVPAAFASAGIAGILNGWLAVDGSATWWPLTPPPVPVDFDFALEADDMTAPSVFETVDPTTDVDLSPATQIIQSGQPTRVVWAAVSMCVLGSVWVFAAVLVGIKNTILDGLIAGSL</sequence>
<proteinExistence type="predicted"/>
<evidence type="ECO:0000256" key="1">
    <source>
        <dbReference type="SAM" id="Phobius"/>
    </source>
</evidence>
<protein>
    <submittedName>
        <fullName evidence="2">Uncharacterized protein</fullName>
    </submittedName>
</protein>
<gene>
    <name evidence="2" type="ORF">KV113_09475</name>
</gene>
<keyword evidence="3" id="KW-1185">Reference proteome</keyword>
<reference evidence="2 3" key="1">
    <citation type="submission" date="2023-12" db="EMBL/GenBank/DDBJ databases">
        <title>Description of new species of Mycobacterium terrae complex isolated from sewage at the Sao Paulo Zoological Park Foundation in Brazil.</title>
        <authorList>
            <person name="Romagnoli C.L."/>
            <person name="Conceicao E.C."/>
            <person name="Machado E."/>
            <person name="Barreto L.B.P.F."/>
            <person name="Sharma A."/>
            <person name="Silva N.M."/>
            <person name="Marques L.E."/>
            <person name="Juliana M.A."/>
            <person name="Lourenco M.C.S."/>
            <person name="Digiampietri L.A."/>
            <person name="Suffys P.N."/>
            <person name="Viana-Niero C."/>
        </authorList>
    </citation>
    <scope>NUCLEOTIDE SEQUENCE [LARGE SCALE GENOMIC DNA]</scope>
    <source>
        <strain evidence="2 3">MYC340</strain>
    </source>
</reference>
<feature type="transmembrane region" description="Helical" evidence="1">
    <location>
        <begin position="228"/>
        <end position="251"/>
    </location>
</feature>
<dbReference type="EMBL" id="JAYJJU010000007">
    <property type="protein sequence ID" value="MEB3031786.1"/>
    <property type="molecule type" value="Genomic_DNA"/>
</dbReference>
<evidence type="ECO:0000313" key="2">
    <source>
        <dbReference type="EMBL" id="MEB3031786.1"/>
    </source>
</evidence>
<evidence type="ECO:0000313" key="3">
    <source>
        <dbReference type="Proteomes" id="UP001298593"/>
    </source>
</evidence>
<feature type="transmembrane region" description="Helical" evidence="1">
    <location>
        <begin position="77"/>
        <end position="97"/>
    </location>
</feature>
<accession>A0ABU5XUX2</accession>
<keyword evidence="1" id="KW-0812">Transmembrane</keyword>
<keyword evidence="1" id="KW-1133">Transmembrane helix</keyword>
<dbReference type="RefSeq" id="WP_329779944.1">
    <property type="nucleotide sequence ID" value="NZ_JAYJJU010000007.1"/>
</dbReference>
<keyword evidence="1" id="KW-0472">Membrane</keyword>
<organism evidence="2 3">
    <name type="scientific">[Mycobacterium] nativiensis</name>
    <dbReference type="NCBI Taxonomy" id="2855503"/>
    <lineage>
        <taxon>Bacteria</taxon>
        <taxon>Bacillati</taxon>
        <taxon>Actinomycetota</taxon>
        <taxon>Actinomycetes</taxon>
        <taxon>Mycobacteriales</taxon>
        <taxon>Mycobacteriaceae</taxon>
        <taxon>Mycolicibacter</taxon>
    </lineage>
</organism>
<feature type="transmembrane region" description="Helical" evidence="1">
    <location>
        <begin position="109"/>
        <end position="130"/>
    </location>
</feature>
<comment type="caution">
    <text evidence="2">The sequence shown here is derived from an EMBL/GenBank/DDBJ whole genome shotgun (WGS) entry which is preliminary data.</text>
</comment>
<feature type="transmembrane region" description="Helical" evidence="1">
    <location>
        <begin position="142"/>
        <end position="169"/>
    </location>
</feature>